<accession>A0A2Z2HCW7</accession>
<proteinExistence type="predicted"/>
<organism evidence="1 2">
    <name type="scientific">Kushneria konosiri</name>
    <dbReference type="NCBI Taxonomy" id="698828"/>
    <lineage>
        <taxon>Bacteria</taxon>
        <taxon>Pseudomonadati</taxon>
        <taxon>Pseudomonadota</taxon>
        <taxon>Gammaproteobacteria</taxon>
        <taxon>Oceanospirillales</taxon>
        <taxon>Halomonadaceae</taxon>
        <taxon>Kushneria</taxon>
    </lineage>
</organism>
<dbReference type="RefSeq" id="WP_086621836.1">
    <property type="nucleotide sequence ID" value="NZ_CP021323.1"/>
</dbReference>
<evidence type="ECO:0000313" key="1">
    <source>
        <dbReference type="EMBL" id="ARS53037.1"/>
    </source>
</evidence>
<keyword evidence="2" id="KW-1185">Reference proteome</keyword>
<dbReference type="Proteomes" id="UP000250025">
    <property type="component" value="Chromosome"/>
</dbReference>
<protein>
    <submittedName>
        <fullName evidence="1">Uncharacterized protein</fullName>
    </submittedName>
</protein>
<dbReference type="EMBL" id="CP021323">
    <property type="protein sequence ID" value="ARS53037.1"/>
    <property type="molecule type" value="Genomic_DNA"/>
</dbReference>
<reference evidence="1 2" key="1">
    <citation type="journal article" date="2017" name="Int. J. Syst. Evol. Microbiol.">
        <title>Kushneria konosiri sp. nov., isolated from the Korean salt-fermented seafood Daemi-jeot.</title>
        <authorList>
            <person name="Yun J.H."/>
            <person name="Park S.K."/>
            <person name="Lee J.Y."/>
            <person name="Jung M.J."/>
            <person name="Bae J.W."/>
        </authorList>
    </citation>
    <scope>NUCLEOTIDE SEQUENCE [LARGE SCALE GENOMIC DNA]</scope>
    <source>
        <strain evidence="1 2">X49</strain>
    </source>
</reference>
<evidence type="ECO:0000313" key="2">
    <source>
        <dbReference type="Proteomes" id="UP000250025"/>
    </source>
</evidence>
<gene>
    <name evidence="1" type="ORF">B9G99_09185</name>
</gene>
<name>A0A2Z2HCW7_9GAMM</name>
<sequence length="188" mass="20728">MSIQSFMTLSLLSLVLTGCSSLSSSRPLDVQEQFLPASCYATYGGTRLTQIRAIAAALEAQGYEVRTSDVELGLVSAERITRQPGLGATRQWRGSSMGWFGGHRRGGMLGVGFADPFNVFRSDPYSVERVSVSADGQRYLAVRSVTVVSPDGFVIDARSASHNPSVSRRMRRSIRRWRTREKAHDPRI</sequence>
<dbReference type="KEGG" id="kus:B9G99_09185"/>
<dbReference type="OrthoDB" id="6182822at2"/>
<dbReference type="AlphaFoldDB" id="A0A2Z2HCW7"/>